<evidence type="ECO:0000313" key="2">
    <source>
        <dbReference type="Proteomes" id="UP001075354"/>
    </source>
</evidence>
<organism evidence="1 2">
    <name type="scientific">Megalurothrips usitatus</name>
    <name type="common">bean blossom thrips</name>
    <dbReference type="NCBI Taxonomy" id="439358"/>
    <lineage>
        <taxon>Eukaryota</taxon>
        <taxon>Metazoa</taxon>
        <taxon>Ecdysozoa</taxon>
        <taxon>Arthropoda</taxon>
        <taxon>Hexapoda</taxon>
        <taxon>Insecta</taxon>
        <taxon>Pterygota</taxon>
        <taxon>Neoptera</taxon>
        <taxon>Paraneoptera</taxon>
        <taxon>Thysanoptera</taxon>
        <taxon>Terebrantia</taxon>
        <taxon>Thripoidea</taxon>
        <taxon>Thripidae</taxon>
        <taxon>Megalurothrips</taxon>
    </lineage>
</organism>
<comment type="caution">
    <text evidence="1">The sequence shown here is derived from an EMBL/GenBank/DDBJ whole genome shotgun (WGS) entry which is preliminary data.</text>
</comment>
<sequence>MAAKPKMATYDIVTAGEQRSLLASAINLRLKVDQFDLNSAKTRKGDPPNTSRWVLKAREGLLDLLYTLSGTPHVNLLTDTLRKPRPTPPPKENTWSLVLKGAPLSLSDDTIRTALLAKPYSAIFVRRIISAKTQQPTRLIRAILKSPADLKSLLAEGLKATPICLLCGKAHSAFSLACPKRIAPEDTPAPYHPKPDSSYKNLLLSDPSAPGNSTATAHQVFHLTAAALLSAFPDKRQQLVPILTRTATSIWGPGAVLQIQGNHLLAAIQIYPLAI</sequence>
<gene>
    <name evidence="1" type="ORF">ONE63_003585</name>
</gene>
<accession>A0AAV7X6Y2</accession>
<evidence type="ECO:0000313" key="1">
    <source>
        <dbReference type="EMBL" id="KAJ1520457.1"/>
    </source>
</evidence>
<dbReference type="AlphaFoldDB" id="A0AAV7X6Y2"/>
<reference evidence="1" key="1">
    <citation type="submission" date="2022-12" db="EMBL/GenBank/DDBJ databases">
        <title>Chromosome-level genome assembly of the bean flower thrips Megalurothrips usitatus.</title>
        <authorList>
            <person name="Ma L."/>
            <person name="Liu Q."/>
            <person name="Li H."/>
            <person name="Cai W."/>
        </authorList>
    </citation>
    <scope>NUCLEOTIDE SEQUENCE</scope>
    <source>
        <strain evidence="1">Cailab_2022a</strain>
    </source>
</reference>
<name>A0AAV7X6Y2_9NEOP</name>
<protein>
    <submittedName>
        <fullName evidence="1">Uncharacterized protein</fullName>
    </submittedName>
</protein>
<dbReference type="EMBL" id="JAPTSV010000014">
    <property type="protein sequence ID" value="KAJ1520457.1"/>
    <property type="molecule type" value="Genomic_DNA"/>
</dbReference>
<dbReference type="Proteomes" id="UP001075354">
    <property type="component" value="Chromosome 14"/>
</dbReference>
<keyword evidence="2" id="KW-1185">Reference proteome</keyword>
<proteinExistence type="predicted"/>